<keyword evidence="3" id="KW-1185">Reference proteome</keyword>
<keyword evidence="1" id="KW-0732">Signal</keyword>
<dbReference type="OrthoDB" id="8963097at2759"/>
<gene>
    <name evidence="2" type="ORF">OJAV_G00051280</name>
</gene>
<reference evidence="2 3" key="1">
    <citation type="submission" date="2018-11" db="EMBL/GenBank/DDBJ databases">
        <authorList>
            <person name="Lopez-Roques C."/>
            <person name="Donnadieu C."/>
            <person name="Bouchez O."/>
            <person name="Klopp C."/>
            <person name="Cabau C."/>
            <person name="Zahm M."/>
        </authorList>
    </citation>
    <scope>NUCLEOTIDE SEQUENCE [LARGE SCALE GENOMIC DNA]</scope>
    <source>
        <strain evidence="2">RS831</strain>
        <tissue evidence="2">Whole body</tissue>
    </source>
</reference>
<evidence type="ECO:0000256" key="1">
    <source>
        <dbReference type="SAM" id="SignalP"/>
    </source>
</evidence>
<dbReference type="AlphaFoldDB" id="A0A437D9U1"/>
<protein>
    <submittedName>
        <fullName evidence="2">Uncharacterized protein</fullName>
    </submittedName>
</protein>
<dbReference type="EMBL" id="CM012442">
    <property type="protein sequence ID" value="RVE71362.1"/>
    <property type="molecule type" value="Genomic_DNA"/>
</dbReference>
<name>A0A437D9U1_ORYJA</name>
<feature type="signal peptide" evidence="1">
    <location>
        <begin position="1"/>
        <end position="21"/>
    </location>
</feature>
<organism evidence="2 3">
    <name type="scientific">Oryzias javanicus</name>
    <name type="common">Javanese ricefish</name>
    <name type="synonym">Aplocheilus javanicus</name>
    <dbReference type="NCBI Taxonomy" id="123683"/>
    <lineage>
        <taxon>Eukaryota</taxon>
        <taxon>Metazoa</taxon>
        <taxon>Chordata</taxon>
        <taxon>Craniata</taxon>
        <taxon>Vertebrata</taxon>
        <taxon>Euteleostomi</taxon>
        <taxon>Actinopterygii</taxon>
        <taxon>Neopterygii</taxon>
        <taxon>Teleostei</taxon>
        <taxon>Neoteleostei</taxon>
        <taxon>Acanthomorphata</taxon>
        <taxon>Ovalentaria</taxon>
        <taxon>Atherinomorphae</taxon>
        <taxon>Beloniformes</taxon>
        <taxon>Adrianichthyidae</taxon>
        <taxon>Oryziinae</taxon>
        <taxon>Oryzias</taxon>
    </lineage>
</organism>
<evidence type="ECO:0000313" key="2">
    <source>
        <dbReference type="EMBL" id="RVE71362.1"/>
    </source>
</evidence>
<sequence>MGAESVLVFVILAVCSGIASGLPVDRKSQNADELLGTENGISSVSNSLGLLQSMDSSVNSFNEVQMETNERSVYLPTQHIFITTPLLDFGPDAIVVVIATCAAS</sequence>
<evidence type="ECO:0000313" key="3">
    <source>
        <dbReference type="Proteomes" id="UP000283210"/>
    </source>
</evidence>
<reference evidence="2 3" key="2">
    <citation type="submission" date="2019-01" db="EMBL/GenBank/DDBJ databases">
        <title>A chromosome length genome reference of the Java medaka (oryzias javanicus).</title>
        <authorList>
            <person name="Herpin A."/>
            <person name="Takehana Y."/>
            <person name="Naruse K."/>
            <person name="Ansai S."/>
            <person name="Kawaguchi M."/>
        </authorList>
    </citation>
    <scope>NUCLEOTIDE SEQUENCE [LARGE SCALE GENOMIC DNA]</scope>
    <source>
        <strain evidence="2">RS831</strain>
        <tissue evidence="2">Whole body</tissue>
    </source>
</reference>
<dbReference type="Proteomes" id="UP000283210">
    <property type="component" value="Chromosome 6"/>
</dbReference>
<proteinExistence type="predicted"/>
<accession>A0A437D9U1</accession>
<feature type="chain" id="PRO_5019109529" evidence="1">
    <location>
        <begin position="22"/>
        <end position="104"/>
    </location>
</feature>